<keyword evidence="8" id="KW-0129">CBS domain</keyword>
<comment type="catalytic activity">
    <reaction evidence="7">
        <text>diphosphate + H2O = 2 phosphate + H(+)</text>
        <dbReference type="Rhea" id="RHEA:24576"/>
        <dbReference type="ChEBI" id="CHEBI:15377"/>
        <dbReference type="ChEBI" id="CHEBI:15378"/>
        <dbReference type="ChEBI" id="CHEBI:33019"/>
        <dbReference type="ChEBI" id="CHEBI:43474"/>
        <dbReference type="EC" id="3.6.1.1"/>
    </reaction>
</comment>
<dbReference type="InterPro" id="IPR028979">
    <property type="entry name" value="Ser_kin/Pase_Hpr-like_N_sf"/>
</dbReference>
<dbReference type="InterPro" id="IPR000644">
    <property type="entry name" value="CBS_dom"/>
</dbReference>
<dbReference type="InterPro" id="IPR046342">
    <property type="entry name" value="CBS_dom_sf"/>
</dbReference>
<dbReference type="EC" id="3.6.1.1" evidence="2"/>
<dbReference type="Proteomes" id="UP000254777">
    <property type="component" value="Unassembled WGS sequence"/>
</dbReference>
<evidence type="ECO:0000256" key="1">
    <source>
        <dbReference type="ARBA" id="ARBA00001936"/>
    </source>
</evidence>
<comment type="cofactor">
    <cofactor evidence="1">
        <name>Mn(2+)</name>
        <dbReference type="ChEBI" id="CHEBI:29035"/>
    </cofactor>
</comment>
<name>A0A379DCZ4_9FIRM</name>
<evidence type="ECO:0000256" key="7">
    <source>
        <dbReference type="ARBA" id="ARBA00047820"/>
    </source>
</evidence>
<dbReference type="FunFam" id="3.90.1640.10:FF:000001">
    <property type="entry name" value="Probable manganese-dependent inorganic pyrophosphatase"/>
    <property type="match status" value="1"/>
</dbReference>
<evidence type="ECO:0000256" key="8">
    <source>
        <dbReference type="PROSITE-ProRule" id="PRU00703"/>
    </source>
</evidence>
<dbReference type="InterPro" id="IPR004097">
    <property type="entry name" value="DHHA2"/>
</dbReference>
<dbReference type="RefSeq" id="WP_004821132.1">
    <property type="nucleotide sequence ID" value="NZ_UGTH01000001.1"/>
</dbReference>
<dbReference type="SMART" id="SM01131">
    <property type="entry name" value="DHHA2"/>
    <property type="match status" value="1"/>
</dbReference>
<evidence type="ECO:0000256" key="6">
    <source>
        <dbReference type="ARBA" id="ARBA00032535"/>
    </source>
</evidence>
<dbReference type="PANTHER" id="PTHR12112">
    <property type="entry name" value="BNIP - RELATED"/>
    <property type="match status" value="1"/>
</dbReference>
<evidence type="ECO:0000256" key="4">
    <source>
        <dbReference type="ARBA" id="ARBA00022801"/>
    </source>
</evidence>
<keyword evidence="3" id="KW-0479">Metal-binding</keyword>
<dbReference type="SUPFAM" id="SSF54631">
    <property type="entry name" value="CBS-domain pair"/>
    <property type="match status" value="1"/>
</dbReference>
<dbReference type="InterPro" id="IPR001667">
    <property type="entry name" value="DDH_dom"/>
</dbReference>
<dbReference type="NCBIfam" id="NF011442">
    <property type="entry name" value="PRK14869.1-4"/>
    <property type="match status" value="1"/>
</dbReference>
<dbReference type="Gene3D" id="3.10.310.20">
    <property type="entry name" value="DHHA2 domain"/>
    <property type="match status" value="1"/>
</dbReference>
<dbReference type="Gene3D" id="3.40.1390.20">
    <property type="entry name" value="HprK N-terminal domain-like"/>
    <property type="match status" value="1"/>
</dbReference>
<dbReference type="GO" id="GO:0005737">
    <property type="term" value="C:cytoplasm"/>
    <property type="evidence" value="ECO:0007669"/>
    <property type="project" value="InterPro"/>
</dbReference>
<feature type="domain" description="CBS" evidence="9">
    <location>
        <begin position="74"/>
        <end position="131"/>
    </location>
</feature>
<proteinExistence type="predicted"/>
<evidence type="ECO:0000256" key="3">
    <source>
        <dbReference type="ARBA" id="ARBA00022723"/>
    </source>
</evidence>
<dbReference type="SMART" id="SM00116">
    <property type="entry name" value="CBS"/>
    <property type="match status" value="2"/>
</dbReference>
<gene>
    <name evidence="10" type="primary">ppaC_2</name>
    <name evidence="10" type="ORF">NCTC11088_01617</name>
</gene>
<dbReference type="Gene3D" id="3.90.1640.10">
    <property type="entry name" value="inorganic pyrophosphatase (n-terminal core)"/>
    <property type="match status" value="2"/>
</dbReference>
<dbReference type="InterPro" id="IPR038763">
    <property type="entry name" value="DHH_sf"/>
</dbReference>
<dbReference type="Pfam" id="PF07085">
    <property type="entry name" value="DRTGG"/>
    <property type="match status" value="1"/>
</dbReference>
<dbReference type="AlphaFoldDB" id="A0A379DCZ4"/>
<dbReference type="InterPro" id="IPR010766">
    <property type="entry name" value="DRTGG"/>
</dbReference>
<dbReference type="SUPFAM" id="SSF75138">
    <property type="entry name" value="HprK N-terminal domain-like"/>
    <property type="match status" value="1"/>
</dbReference>
<accession>A0A379DCZ4</accession>
<dbReference type="PROSITE" id="PS51371">
    <property type="entry name" value="CBS"/>
    <property type="match status" value="2"/>
</dbReference>
<organism evidence="10 11">
    <name type="scientific">Peptoniphilus indolicus</name>
    <dbReference type="NCBI Taxonomy" id="33030"/>
    <lineage>
        <taxon>Bacteria</taxon>
        <taxon>Bacillati</taxon>
        <taxon>Bacillota</taxon>
        <taxon>Tissierellia</taxon>
        <taxon>Tissierellales</taxon>
        <taxon>Peptoniphilaceae</taxon>
        <taxon>Peptoniphilus</taxon>
    </lineage>
</organism>
<evidence type="ECO:0000259" key="9">
    <source>
        <dbReference type="PROSITE" id="PS51371"/>
    </source>
</evidence>
<dbReference type="PANTHER" id="PTHR12112:SF22">
    <property type="entry name" value="MANGANESE-DEPENDENT INORGANIC PYROPHOSPHATASE-RELATED"/>
    <property type="match status" value="1"/>
</dbReference>
<dbReference type="NCBIfam" id="NF011441">
    <property type="entry name" value="PRK14869.1-3"/>
    <property type="match status" value="1"/>
</dbReference>
<dbReference type="Pfam" id="PF02833">
    <property type="entry name" value="DHHA2"/>
    <property type="match status" value="1"/>
</dbReference>
<dbReference type="Pfam" id="PF01368">
    <property type="entry name" value="DHH"/>
    <property type="match status" value="1"/>
</dbReference>
<evidence type="ECO:0000313" key="10">
    <source>
        <dbReference type="EMBL" id="SUB75814.1"/>
    </source>
</evidence>
<evidence type="ECO:0000256" key="2">
    <source>
        <dbReference type="ARBA" id="ARBA00012146"/>
    </source>
</evidence>
<evidence type="ECO:0000313" key="11">
    <source>
        <dbReference type="Proteomes" id="UP000254777"/>
    </source>
</evidence>
<reference evidence="10 11" key="1">
    <citation type="submission" date="2018-06" db="EMBL/GenBank/DDBJ databases">
        <authorList>
            <consortium name="Pathogen Informatics"/>
            <person name="Doyle S."/>
        </authorList>
    </citation>
    <scope>NUCLEOTIDE SEQUENCE [LARGE SCALE GENOMIC DNA]</scope>
    <source>
        <strain evidence="10 11">NCTC11088</strain>
    </source>
</reference>
<dbReference type="NCBIfam" id="NF011443">
    <property type="entry name" value="PRK14869.1-5"/>
    <property type="match status" value="1"/>
</dbReference>
<protein>
    <recommendedName>
        <fullName evidence="2">inorganic diphosphatase</fullName>
        <ecNumber evidence="2">3.6.1.1</ecNumber>
    </recommendedName>
    <alternativeName>
        <fullName evidence="6">Pyrophosphate phospho-hydrolase</fullName>
    </alternativeName>
</protein>
<keyword evidence="4 10" id="KW-0378">Hydrolase</keyword>
<dbReference type="EMBL" id="UGTH01000001">
    <property type="protein sequence ID" value="SUB75814.1"/>
    <property type="molecule type" value="Genomic_DNA"/>
</dbReference>
<dbReference type="GO" id="GO:0004427">
    <property type="term" value="F:inorganic diphosphate phosphatase activity"/>
    <property type="evidence" value="ECO:0007669"/>
    <property type="project" value="UniProtKB-EC"/>
</dbReference>
<feature type="domain" description="CBS" evidence="9">
    <location>
        <begin position="252"/>
        <end position="309"/>
    </location>
</feature>
<evidence type="ECO:0000256" key="5">
    <source>
        <dbReference type="ARBA" id="ARBA00023211"/>
    </source>
</evidence>
<sequence length="545" mass="61056">MKDKYYVTGHKNPDTDSICAAIAYAELKRKKTGFDVEAIRLGELNQETKFVLDYFGVKPPRLKDSIKAQVKDLEMDKAYCVSENISLYKALQLIQENGVNSLPVTDQDERLVGIASLSNITMSYMDVWDDSILGRSNTSYQNIIEVLAGKFIYQPEIFKAIDGKITVYAMSPMHIGDKISKGDIIILGDRKDAQLDAMDRDVSLIIVTGGFKVDDEVVEKAKLTGTTIISTNYNTFMAGRLLPQAVPISHVMSNKDLVTFDLEDTVEEAKKIMGMSRFRSYPVLDNKKRVIGSIGRFHLISSDKKQLILVDHNEKNQSIDDIDSAVIREIIDHHRVANIATDEPVYFRNEPVGSTCTIVAEMYYEAGIMPSREIAGILSAAIISDTLLFKSPTATETDKRILERLSKVTGIDHEEFAMEMFREGTKLENKSMSDLVNGDVKKFVVEDENIRVCQIFTMNLDSLNSIEEGLKEKMEEVRVANGESTFVMMLTDIFKEISEVIVVGEYIESIKNVFGVNSPSNSFKVPGLLSRKKQLIPSITSAIQK</sequence>
<keyword evidence="5" id="KW-0464">Manganese</keyword>
<dbReference type="Pfam" id="PF00571">
    <property type="entry name" value="CBS"/>
    <property type="match status" value="2"/>
</dbReference>
<dbReference type="InterPro" id="IPR038222">
    <property type="entry name" value="DHHA2_dom_sf"/>
</dbReference>
<dbReference type="SUPFAM" id="SSF64182">
    <property type="entry name" value="DHH phosphoesterases"/>
    <property type="match status" value="1"/>
</dbReference>
<dbReference type="GO" id="GO:0046872">
    <property type="term" value="F:metal ion binding"/>
    <property type="evidence" value="ECO:0007669"/>
    <property type="project" value="UniProtKB-KW"/>
</dbReference>